<evidence type="ECO:0000256" key="6">
    <source>
        <dbReference type="SAM" id="Phobius"/>
    </source>
</evidence>
<sequence>MVMSMNFVCPLPPSVFTMAVSVMIVASLAIVGLSEARGESPEQDQDVAPLLAGFPRGTPFFLIFPDGDLRFLILRSAISLHFFKRILEWTNEHEFHGGHLSHLLLSTVSLIYLQHLSQGLPEPPVDLLYRGIALFLNWDNRKEVEGEYKISKGGLFGWVICPHYLFKVIDFVGISFISQSVYSCTWSLATFFYLLGRSNATRRWYTSKFKDFPGDDKAFIPFIF</sequence>
<dbReference type="AlphaFoldDB" id="A0ABD3JW19"/>
<comment type="subcellular location">
    <subcellularLocation>
        <location evidence="1">Membrane</location>
        <topology evidence="1">Multi-pass membrane protein</topology>
    </subcellularLocation>
</comment>
<dbReference type="InterPro" id="IPR039357">
    <property type="entry name" value="SRD5A/TECR"/>
</dbReference>
<evidence type="ECO:0000259" key="7">
    <source>
        <dbReference type="Pfam" id="PF02544"/>
    </source>
</evidence>
<reference evidence="8 9" key="1">
    <citation type="submission" date="2024-11" db="EMBL/GenBank/DDBJ databases">
        <title>Chromosome-level genome assembly of Eucalyptus globulus Labill. provides insights into its genome evolution.</title>
        <authorList>
            <person name="Li X."/>
        </authorList>
    </citation>
    <scope>NUCLEOTIDE SEQUENCE [LARGE SCALE GENOMIC DNA]</scope>
    <source>
        <strain evidence="8">CL2024</strain>
        <tissue evidence="8">Fresh tender leaves</tissue>
    </source>
</reference>
<name>A0ABD3JW19_EUCGL</name>
<evidence type="ECO:0000256" key="2">
    <source>
        <dbReference type="ARBA" id="ARBA00007742"/>
    </source>
</evidence>
<keyword evidence="3 6" id="KW-0812">Transmembrane</keyword>
<dbReference type="GO" id="GO:0016020">
    <property type="term" value="C:membrane"/>
    <property type="evidence" value="ECO:0007669"/>
    <property type="project" value="UniProtKB-SubCell"/>
</dbReference>
<feature type="transmembrane region" description="Helical" evidence="6">
    <location>
        <begin position="15"/>
        <end position="33"/>
    </location>
</feature>
<gene>
    <name evidence="8" type="ORF">ACJRO7_028697</name>
</gene>
<dbReference type="Proteomes" id="UP001634007">
    <property type="component" value="Unassembled WGS sequence"/>
</dbReference>
<evidence type="ECO:0000256" key="1">
    <source>
        <dbReference type="ARBA" id="ARBA00004141"/>
    </source>
</evidence>
<feature type="domain" description="3-oxo-5-alpha-steroid 4-dehydrogenase C-terminal" evidence="7">
    <location>
        <begin position="139"/>
        <end position="224"/>
    </location>
</feature>
<evidence type="ECO:0000256" key="4">
    <source>
        <dbReference type="ARBA" id="ARBA00022989"/>
    </source>
</evidence>
<evidence type="ECO:0000256" key="3">
    <source>
        <dbReference type="ARBA" id="ARBA00022692"/>
    </source>
</evidence>
<dbReference type="InterPro" id="IPR001104">
    <property type="entry name" value="3-oxo-5_a-steroid_4-DH_C"/>
</dbReference>
<dbReference type="PANTHER" id="PTHR10556:SF35">
    <property type="entry name" value="3-OXO-5-ALPHA-STEROID 4-DEHYDROGENASE FAMILY PROTEIN"/>
    <property type="match status" value="1"/>
</dbReference>
<dbReference type="PROSITE" id="PS50244">
    <property type="entry name" value="S5A_REDUCTASE"/>
    <property type="match status" value="1"/>
</dbReference>
<dbReference type="PANTHER" id="PTHR10556">
    <property type="entry name" value="3-OXO-5-ALPHA-STEROID 4-DEHYDROGENASE"/>
    <property type="match status" value="1"/>
</dbReference>
<keyword evidence="9" id="KW-1185">Reference proteome</keyword>
<evidence type="ECO:0000313" key="9">
    <source>
        <dbReference type="Proteomes" id="UP001634007"/>
    </source>
</evidence>
<keyword evidence="4 6" id="KW-1133">Transmembrane helix</keyword>
<dbReference type="Pfam" id="PF02544">
    <property type="entry name" value="Steroid_dh"/>
    <property type="match status" value="1"/>
</dbReference>
<comment type="similarity">
    <text evidence="2">Belongs to the steroid 5-alpha reductase family.</text>
</comment>
<proteinExistence type="inferred from homology"/>
<dbReference type="EMBL" id="JBJKBG010000007">
    <property type="protein sequence ID" value="KAL3731875.1"/>
    <property type="molecule type" value="Genomic_DNA"/>
</dbReference>
<organism evidence="8 9">
    <name type="scientific">Eucalyptus globulus</name>
    <name type="common">Tasmanian blue gum</name>
    <dbReference type="NCBI Taxonomy" id="34317"/>
    <lineage>
        <taxon>Eukaryota</taxon>
        <taxon>Viridiplantae</taxon>
        <taxon>Streptophyta</taxon>
        <taxon>Embryophyta</taxon>
        <taxon>Tracheophyta</taxon>
        <taxon>Spermatophyta</taxon>
        <taxon>Magnoliopsida</taxon>
        <taxon>eudicotyledons</taxon>
        <taxon>Gunneridae</taxon>
        <taxon>Pentapetalae</taxon>
        <taxon>rosids</taxon>
        <taxon>malvids</taxon>
        <taxon>Myrtales</taxon>
        <taxon>Myrtaceae</taxon>
        <taxon>Myrtoideae</taxon>
        <taxon>Eucalypteae</taxon>
        <taxon>Eucalyptus</taxon>
    </lineage>
</organism>
<evidence type="ECO:0000256" key="5">
    <source>
        <dbReference type="ARBA" id="ARBA00023136"/>
    </source>
</evidence>
<protein>
    <recommendedName>
        <fullName evidence="7">3-oxo-5-alpha-steroid 4-dehydrogenase C-terminal domain-containing protein</fullName>
    </recommendedName>
</protein>
<feature type="transmembrane region" description="Helical" evidence="6">
    <location>
        <begin position="172"/>
        <end position="195"/>
    </location>
</feature>
<evidence type="ECO:0000313" key="8">
    <source>
        <dbReference type="EMBL" id="KAL3731875.1"/>
    </source>
</evidence>
<keyword evidence="5 6" id="KW-0472">Membrane</keyword>
<accession>A0ABD3JW19</accession>
<comment type="caution">
    <text evidence="8">The sequence shown here is derived from an EMBL/GenBank/DDBJ whole genome shotgun (WGS) entry which is preliminary data.</text>
</comment>